<organism evidence="15 16">
    <name type="scientific">Candidatus Desulfovibrio intestinipullorum</name>
    <dbReference type="NCBI Taxonomy" id="2838536"/>
    <lineage>
        <taxon>Bacteria</taxon>
        <taxon>Pseudomonadati</taxon>
        <taxon>Thermodesulfobacteriota</taxon>
        <taxon>Desulfovibrionia</taxon>
        <taxon>Desulfovibrionales</taxon>
        <taxon>Desulfovibrionaceae</taxon>
        <taxon>Desulfovibrio</taxon>
    </lineage>
</organism>
<dbReference type="CDD" id="cd09157">
    <property type="entry name" value="PLDc_CLS_unchar2_1"/>
    <property type="match status" value="1"/>
</dbReference>
<evidence type="ECO:0000256" key="5">
    <source>
        <dbReference type="ARBA" id="ARBA00022692"/>
    </source>
</evidence>
<keyword evidence="4" id="KW-0808">Transferase</keyword>
<dbReference type="PANTHER" id="PTHR21248:SF22">
    <property type="entry name" value="PHOSPHOLIPASE D"/>
    <property type="match status" value="1"/>
</dbReference>
<dbReference type="Gene3D" id="3.30.870.10">
    <property type="entry name" value="Endonuclease Chain A"/>
    <property type="match status" value="2"/>
</dbReference>
<feature type="domain" description="PLD phosphodiesterase" evidence="14">
    <location>
        <begin position="391"/>
        <end position="413"/>
    </location>
</feature>
<gene>
    <name evidence="15" type="primary">cls</name>
    <name evidence="15" type="ORF">H9894_01250</name>
</gene>
<keyword evidence="2" id="KW-1003">Cell membrane</keyword>
<feature type="domain" description="PLD phosphodiesterase" evidence="14">
    <location>
        <begin position="212"/>
        <end position="238"/>
    </location>
</feature>
<dbReference type="EC" id="2.7.8.-" evidence="12"/>
<keyword evidence="8" id="KW-0443">Lipid metabolism</keyword>
<evidence type="ECO:0000259" key="14">
    <source>
        <dbReference type="PROSITE" id="PS50035"/>
    </source>
</evidence>
<dbReference type="GO" id="GO:0005886">
    <property type="term" value="C:plasma membrane"/>
    <property type="evidence" value="ECO:0007669"/>
    <property type="project" value="UniProtKB-SubCell"/>
</dbReference>
<dbReference type="InterPro" id="IPR027379">
    <property type="entry name" value="CLS_N"/>
</dbReference>
<dbReference type="SUPFAM" id="SSF56024">
    <property type="entry name" value="Phospholipase D/nuclease"/>
    <property type="match status" value="2"/>
</dbReference>
<keyword evidence="9 13" id="KW-0472">Membrane</keyword>
<evidence type="ECO:0000256" key="10">
    <source>
        <dbReference type="ARBA" id="ARBA00023209"/>
    </source>
</evidence>
<evidence type="ECO:0000256" key="11">
    <source>
        <dbReference type="ARBA" id="ARBA00023264"/>
    </source>
</evidence>
<dbReference type="GO" id="GO:0008808">
    <property type="term" value="F:cardiolipin synthase activity"/>
    <property type="evidence" value="ECO:0007669"/>
    <property type="project" value="UniProtKB-UniRule"/>
</dbReference>
<evidence type="ECO:0000313" key="16">
    <source>
        <dbReference type="Proteomes" id="UP000886752"/>
    </source>
</evidence>
<dbReference type="Pfam" id="PF13091">
    <property type="entry name" value="PLDc_2"/>
    <property type="match status" value="2"/>
</dbReference>
<dbReference type="InterPro" id="IPR001736">
    <property type="entry name" value="PLipase_D/transphosphatidylase"/>
</dbReference>
<feature type="transmembrane region" description="Helical" evidence="13">
    <location>
        <begin position="36"/>
        <end position="56"/>
    </location>
</feature>
<name>A0A9D1TNP1_9BACT</name>
<evidence type="ECO:0000256" key="12">
    <source>
        <dbReference type="NCBIfam" id="TIGR04265"/>
    </source>
</evidence>
<keyword evidence="7 13" id="KW-1133">Transmembrane helix</keyword>
<sequence>MLLITILQLGLLFFHLLAWCAVVHILLTKRDPRSAFGWTAVLLLVPVLGLFLYVLFGISRTQSRAAAIMRRHAALLPSYAHPQLADIPPSLPVFLTHMEHLGRSLTRQHLSPGNSIEPLFNGNEAYPCMLEAIEQAQEHVLLVTYIFNDGRIARRFCDALIAAARRGVDVRVLVDGVGRFYTLNSPLSRLAGHGVRVATFLPPSLVPPNLMINLRNHRKILVCDDVGFTGGMNIADYHVVETGEKNAAQDIQFRCTGPVVLELYRAFLLDWGVATQQYDKMLPVLRPRQHGSCFCRIVLDGPGTGSDPLNDLIAGSISNAVSSVTIMTPYFLPTREIMAVLRIAAEKGVQVRIILPAKNNLIYVHWASLRVMPDLLQSGVRIFFQPPPFAHTKLLCIDNYYCQIGSANYDSRSLRLNFELNTEVFDMDFNTKMTTFCESVLAKSRELHLSELENMSLPAKLRSAIFWLFSPYL</sequence>
<keyword evidence="11" id="KW-1208">Phospholipid metabolism</keyword>
<evidence type="ECO:0000256" key="13">
    <source>
        <dbReference type="SAM" id="Phobius"/>
    </source>
</evidence>
<evidence type="ECO:0000256" key="7">
    <source>
        <dbReference type="ARBA" id="ARBA00022989"/>
    </source>
</evidence>
<keyword evidence="10" id="KW-0594">Phospholipid biosynthesis</keyword>
<accession>A0A9D1TNP1</accession>
<evidence type="ECO:0000313" key="15">
    <source>
        <dbReference type="EMBL" id="HIV99807.1"/>
    </source>
</evidence>
<keyword evidence="6" id="KW-0677">Repeat</keyword>
<keyword evidence="3" id="KW-0444">Lipid biosynthesis</keyword>
<comment type="subcellular location">
    <subcellularLocation>
        <location evidence="1">Cell membrane</location>
        <topology evidence="1">Multi-pass membrane protein</topology>
    </subcellularLocation>
</comment>
<evidence type="ECO:0000256" key="2">
    <source>
        <dbReference type="ARBA" id="ARBA00022475"/>
    </source>
</evidence>
<dbReference type="InterPro" id="IPR022924">
    <property type="entry name" value="Cardiolipin_synthase"/>
</dbReference>
<protein>
    <recommendedName>
        <fullName evidence="12">Cardiolipin synthase</fullName>
        <ecNumber evidence="12">2.7.8.-</ecNumber>
    </recommendedName>
</protein>
<dbReference type="PANTHER" id="PTHR21248">
    <property type="entry name" value="CARDIOLIPIN SYNTHASE"/>
    <property type="match status" value="1"/>
</dbReference>
<reference evidence="15" key="1">
    <citation type="journal article" date="2021" name="PeerJ">
        <title>Extensive microbial diversity within the chicken gut microbiome revealed by metagenomics and culture.</title>
        <authorList>
            <person name="Gilroy R."/>
            <person name="Ravi A."/>
            <person name="Getino M."/>
            <person name="Pursley I."/>
            <person name="Horton D.L."/>
            <person name="Alikhan N.F."/>
            <person name="Baker D."/>
            <person name="Gharbi K."/>
            <person name="Hall N."/>
            <person name="Watson M."/>
            <person name="Adriaenssens E.M."/>
            <person name="Foster-Nyarko E."/>
            <person name="Jarju S."/>
            <person name="Secka A."/>
            <person name="Antonio M."/>
            <person name="Oren A."/>
            <person name="Chaudhuri R.R."/>
            <person name="La Ragione R."/>
            <person name="Hildebrand F."/>
            <person name="Pallen M.J."/>
        </authorList>
    </citation>
    <scope>NUCLEOTIDE SEQUENCE</scope>
    <source>
        <strain evidence="15">ChiHecec2B26-446</strain>
    </source>
</reference>
<dbReference type="Proteomes" id="UP000886752">
    <property type="component" value="Unassembled WGS sequence"/>
</dbReference>
<evidence type="ECO:0000256" key="8">
    <source>
        <dbReference type="ARBA" id="ARBA00023098"/>
    </source>
</evidence>
<evidence type="ECO:0000256" key="3">
    <source>
        <dbReference type="ARBA" id="ARBA00022516"/>
    </source>
</evidence>
<proteinExistence type="predicted"/>
<keyword evidence="5 13" id="KW-0812">Transmembrane</keyword>
<dbReference type="AlphaFoldDB" id="A0A9D1TNP1"/>
<evidence type="ECO:0000256" key="1">
    <source>
        <dbReference type="ARBA" id="ARBA00004651"/>
    </source>
</evidence>
<evidence type="ECO:0000256" key="4">
    <source>
        <dbReference type="ARBA" id="ARBA00022679"/>
    </source>
</evidence>
<comment type="caution">
    <text evidence="15">The sequence shown here is derived from an EMBL/GenBank/DDBJ whole genome shotgun (WGS) entry which is preliminary data.</text>
</comment>
<dbReference type="InterPro" id="IPR025202">
    <property type="entry name" value="PLD-like_dom"/>
</dbReference>
<evidence type="ECO:0000256" key="9">
    <source>
        <dbReference type="ARBA" id="ARBA00023136"/>
    </source>
</evidence>
<dbReference type="NCBIfam" id="TIGR04265">
    <property type="entry name" value="bac_cardiolipin"/>
    <property type="match status" value="1"/>
</dbReference>
<reference evidence="15" key="2">
    <citation type="submission" date="2021-04" db="EMBL/GenBank/DDBJ databases">
        <authorList>
            <person name="Gilroy R."/>
        </authorList>
    </citation>
    <scope>NUCLEOTIDE SEQUENCE</scope>
    <source>
        <strain evidence="15">ChiHecec2B26-446</strain>
    </source>
</reference>
<dbReference type="SMART" id="SM00155">
    <property type="entry name" value="PLDc"/>
    <property type="match status" value="2"/>
</dbReference>
<dbReference type="PROSITE" id="PS50035">
    <property type="entry name" value="PLD"/>
    <property type="match status" value="2"/>
</dbReference>
<dbReference type="EMBL" id="DXHV01000015">
    <property type="protein sequence ID" value="HIV99807.1"/>
    <property type="molecule type" value="Genomic_DNA"/>
</dbReference>
<dbReference type="Pfam" id="PF13396">
    <property type="entry name" value="PLDc_N"/>
    <property type="match status" value="1"/>
</dbReference>
<evidence type="ECO:0000256" key="6">
    <source>
        <dbReference type="ARBA" id="ARBA00022737"/>
    </source>
</evidence>
<dbReference type="GO" id="GO:0032049">
    <property type="term" value="P:cardiolipin biosynthetic process"/>
    <property type="evidence" value="ECO:0007669"/>
    <property type="project" value="UniProtKB-UniRule"/>
</dbReference>